<name>A0A6A7N618_9BURK</name>
<accession>A0A6A7N618</accession>
<feature type="domain" description="Actin homologue MreB-like C-terminal" evidence="3">
    <location>
        <begin position="179"/>
        <end position="293"/>
    </location>
</feature>
<dbReference type="InterPro" id="IPR022389">
    <property type="entry name" value="PRTRC_protein-D"/>
</dbReference>
<dbReference type="Pfam" id="PF17989">
    <property type="entry name" value="ALP_N"/>
    <property type="match status" value="1"/>
</dbReference>
<evidence type="ECO:0000259" key="3">
    <source>
        <dbReference type="Pfam" id="PF21522"/>
    </source>
</evidence>
<protein>
    <submittedName>
        <fullName evidence="4">PRTRC system protein D</fullName>
    </submittedName>
</protein>
<dbReference type="Pfam" id="PF21522">
    <property type="entry name" value="MreB-like_C"/>
    <property type="match status" value="1"/>
</dbReference>
<feature type="domain" description="Actin-like protein N-terminal" evidence="2">
    <location>
        <begin position="7"/>
        <end position="157"/>
    </location>
</feature>
<reference evidence="4 5" key="1">
    <citation type="submission" date="2019-10" db="EMBL/GenBank/DDBJ databases">
        <title>Two novel species isolated from a subtropical stream in China.</title>
        <authorList>
            <person name="Lu H."/>
        </authorList>
    </citation>
    <scope>NUCLEOTIDE SEQUENCE [LARGE SCALE GENOMIC DNA]</scope>
    <source>
        <strain evidence="4 5">FT29W</strain>
    </source>
</reference>
<dbReference type="InterPro" id="IPR049067">
    <property type="entry name" value="MreB-like_C"/>
</dbReference>
<dbReference type="InterPro" id="IPR040607">
    <property type="entry name" value="ALP_N"/>
</dbReference>
<dbReference type="Proteomes" id="UP000440498">
    <property type="component" value="Unassembled WGS sequence"/>
</dbReference>
<dbReference type="AlphaFoldDB" id="A0A6A7N618"/>
<sequence length="361" mass="39253">MSSIVRAVDVGRGNTKYTTGNVGSQISCAMFPSIAHATEPQRARAADTERDTVLVAVERLVYEVGPEIHLGAQPYNAQVLQHDRYTEAPEYLALILGALHYMQCPAIDLLVVGLPVASSKHSNVVSSLESRLAGPHALADGRKVDVRAVKVLPQPAGAIMFVAKSQDRLEALLAQKTLVIDPGHRTFDWLFCHGMRQVERRSNSLPRGMYDVLLAISEAISANVGTQFRDFDAIDRALRGGPKPVIFQKEYDIGRHLKLAGKVAEQAVAEMLHYVGDASDILNILLVGGGAFFYLKAVKKAFPRHRIEEVADPVFANVRGFHLAGVELVRTGLAGRIGEPQHEPDLTNQSGVAAHGQPRVI</sequence>
<dbReference type="InterPro" id="IPR043129">
    <property type="entry name" value="ATPase_NBD"/>
</dbReference>
<comment type="caution">
    <text evidence="4">The sequence shown here is derived from an EMBL/GenBank/DDBJ whole genome shotgun (WGS) entry which is preliminary data.</text>
</comment>
<dbReference type="RefSeq" id="WP_152839873.1">
    <property type="nucleotide sequence ID" value="NZ_WHUG01000009.1"/>
</dbReference>
<organism evidence="4 5">
    <name type="scientific">Rugamonas aquatica</name>
    <dbReference type="NCBI Taxonomy" id="2743357"/>
    <lineage>
        <taxon>Bacteria</taxon>
        <taxon>Pseudomonadati</taxon>
        <taxon>Pseudomonadota</taxon>
        <taxon>Betaproteobacteria</taxon>
        <taxon>Burkholderiales</taxon>
        <taxon>Oxalobacteraceae</taxon>
        <taxon>Telluria group</taxon>
        <taxon>Rugamonas</taxon>
    </lineage>
</organism>
<evidence type="ECO:0000313" key="4">
    <source>
        <dbReference type="EMBL" id="MQA40575.1"/>
    </source>
</evidence>
<dbReference type="EMBL" id="WHUG01000009">
    <property type="protein sequence ID" value="MQA40575.1"/>
    <property type="molecule type" value="Genomic_DNA"/>
</dbReference>
<proteinExistence type="predicted"/>
<dbReference type="Gene3D" id="3.30.420.40">
    <property type="match status" value="2"/>
</dbReference>
<evidence type="ECO:0000313" key="5">
    <source>
        <dbReference type="Proteomes" id="UP000440498"/>
    </source>
</evidence>
<evidence type="ECO:0000256" key="1">
    <source>
        <dbReference type="SAM" id="MobiDB-lite"/>
    </source>
</evidence>
<gene>
    <name evidence="4" type="ORF">GEV02_20695</name>
</gene>
<feature type="region of interest" description="Disordered" evidence="1">
    <location>
        <begin position="339"/>
        <end position="361"/>
    </location>
</feature>
<evidence type="ECO:0000259" key="2">
    <source>
        <dbReference type="Pfam" id="PF17989"/>
    </source>
</evidence>
<dbReference type="SUPFAM" id="SSF53067">
    <property type="entry name" value="Actin-like ATPase domain"/>
    <property type="match status" value="2"/>
</dbReference>
<keyword evidence="5" id="KW-1185">Reference proteome</keyword>
<dbReference type="NCBIfam" id="TIGR03739">
    <property type="entry name" value="PRTRC_D"/>
    <property type="match status" value="1"/>
</dbReference>